<gene>
    <name evidence="1" type="ORF">B1L04_03040</name>
</gene>
<comment type="caution">
    <text evidence="1">The sequence shown here is derived from an EMBL/GenBank/DDBJ whole genome shotgun (WGS) entry which is preliminary data.</text>
</comment>
<proteinExistence type="predicted"/>
<evidence type="ECO:0000313" key="2">
    <source>
        <dbReference type="Proteomes" id="UP000189835"/>
    </source>
</evidence>
<sequence length="87" mass="10389">MTSFLTKKDLETRFKLADTTVYRTLKACGLSTSRRTYTEEEIQTRFIPARRLFDAGHTAIQVQEYFRLKPIPYDYQERTRQSIQHKP</sequence>
<organism evidence="1 2">
    <name type="scientific">Microcystis aeruginosa KW</name>
    <dbReference type="NCBI Taxonomy" id="1960155"/>
    <lineage>
        <taxon>Bacteria</taxon>
        <taxon>Bacillati</taxon>
        <taxon>Cyanobacteriota</taxon>
        <taxon>Cyanophyceae</taxon>
        <taxon>Oscillatoriophycideae</taxon>
        <taxon>Chroococcales</taxon>
        <taxon>Microcystaceae</taxon>
        <taxon>Microcystis</taxon>
    </lineage>
</organism>
<protein>
    <submittedName>
        <fullName evidence="1">Uncharacterized protein</fullName>
    </submittedName>
</protein>
<dbReference type="AlphaFoldDB" id="A0A1V4BYG9"/>
<dbReference type="Proteomes" id="UP000189835">
    <property type="component" value="Unassembled WGS sequence"/>
</dbReference>
<dbReference type="EMBL" id="MVGR01000002">
    <property type="protein sequence ID" value="OPF19774.1"/>
    <property type="molecule type" value="Genomic_DNA"/>
</dbReference>
<evidence type="ECO:0000313" key="1">
    <source>
        <dbReference type="EMBL" id="OPF19774.1"/>
    </source>
</evidence>
<accession>A0A1V4BYG9</accession>
<name>A0A1V4BYG9_MICAE</name>
<reference evidence="1 2" key="1">
    <citation type="submission" date="2017-02" db="EMBL/GenBank/DDBJ databases">
        <title>Genome sequence of Microcystis aeruginosa KW.</title>
        <authorList>
            <person name="Oh H.-M."/>
            <person name="Ahn C.-Y."/>
            <person name="Jeong H."/>
            <person name="Srivastava A."/>
            <person name="Lee H.-G."/>
            <person name="Kang S.-R."/>
        </authorList>
    </citation>
    <scope>NUCLEOTIDE SEQUENCE [LARGE SCALE GENOMIC DNA]</scope>
    <source>
        <strain evidence="1 2">KW</strain>
    </source>
</reference>
<dbReference type="RefSeq" id="WP_079205735.1">
    <property type="nucleotide sequence ID" value="NZ_MVGR01000002.1"/>
</dbReference>